<keyword evidence="1" id="KW-0812">Transmembrane</keyword>
<evidence type="ECO:0000313" key="3">
    <source>
        <dbReference type="Proteomes" id="UP000040088"/>
    </source>
</evidence>
<gene>
    <name evidence="2" type="ORF">ERS008460_00238</name>
</gene>
<accession>A0A0T9T2B6</accession>
<sequence>MRPKGDGIFTGEVAVELTHTERRLTRYFSRILIVLLPALFAGGISLDPDYQRL</sequence>
<organism evidence="2 3">
    <name type="scientific">Yersinia aleksiciae</name>
    <dbReference type="NCBI Taxonomy" id="263819"/>
    <lineage>
        <taxon>Bacteria</taxon>
        <taxon>Pseudomonadati</taxon>
        <taxon>Pseudomonadota</taxon>
        <taxon>Gammaproteobacteria</taxon>
        <taxon>Enterobacterales</taxon>
        <taxon>Yersiniaceae</taxon>
        <taxon>Yersinia</taxon>
    </lineage>
</organism>
<keyword evidence="1" id="KW-0472">Membrane</keyword>
<dbReference type="AlphaFoldDB" id="A0A0T9T2B6"/>
<protein>
    <submittedName>
        <fullName evidence="2">Outer membrane protein, efflux pump</fullName>
    </submittedName>
</protein>
<keyword evidence="1" id="KW-1133">Transmembrane helix</keyword>
<feature type="transmembrane region" description="Helical" evidence="1">
    <location>
        <begin position="27"/>
        <end position="46"/>
    </location>
</feature>
<proteinExistence type="predicted"/>
<name>A0A0T9T2B6_YERAE</name>
<dbReference type="EMBL" id="CQEM01000001">
    <property type="protein sequence ID" value="CNK57439.1"/>
    <property type="molecule type" value="Genomic_DNA"/>
</dbReference>
<dbReference type="Proteomes" id="UP000040088">
    <property type="component" value="Unassembled WGS sequence"/>
</dbReference>
<dbReference type="RefSeq" id="WP_162489026.1">
    <property type="nucleotide sequence ID" value="NZ_CABHQD010000381.1"/>
</dbReference>
<reference evidence="3" key="1">
    <citation type="submission" date="2015-03" db="EMBL/GenBank/DDBJ databases">
        <authorList>
            <consortium name="Pathogen Informatics"/>
        </authorList>
    </citation>
    <scope>NUCLEOTIDE SEQUENCE [LARGE SCALE GENOMIC DNA]</scope>
    <source>
        <strain evidence="3">IP27925</strain>
    </source>
</reference>
<dbReference type="GeneID" id="61904742"/>
<evidence type="ECO:0000313" key="2">
    <source>
        <dbReference type="EMBL" id="CNK57439.1"/>
    </source>
</evidence>
<evidence type="ECO:0000256" key="1">
    <source>
        <dbReference type="SAM" id="Phobius"/>
    </source>
</evidence>